<keyword evidence="7" id="KW-0472">Membrane</keyword>
<reference evidence="10 11" key="1">
    <citation type="journal article" date="2015" name="Genome Biol. Evol.">
        <title>Comparative Genomics of a Bacterivorous Green Alga Reveals Evolutionary Causalities and Consequences of Phago-Mixotrophic Mode of Nutrition.</title>
        <authorList>
            <person name="Burns J.A."/>
            <person name="Paasch A."/>
            <person name="Narechania A."/>
            <person name="Kim E."/>
        </authorList>
    </citation>
    <scope>NUCLEOTIDE SEQUENCE [LARGE SCALE GENOMIC DNA]</scope>
    <source>
        <strain evidence="10 11">PLY_AMNH</strain>
    </source>
</reference>
<dbReference type="GO" id="GO:0016020">
    <property type="term" value="C:membrane"/>
    <property type="evidence" value="ECO:0007669"/>
    <property type="project" value="UniProtKB-SubCell"/>
</dbReference>
<keyword evidence="5" id="KW-0812">Transmembrane</keyword>
<keyword evidence="4" id="KW-0934">Plastid</keyword>
<feature type="region of interest" description="Disordered" evidence="9">
    <location>
        <begin position="22"/>
        <end position="59"/>
    </location>
</feature>
<dbReference type="Proteomes" id="UP001190700">
    <property type="component" value="Unassembled WGS sequence"/>
</dbReference>
<dbReference type="Pfam" id="PF00504">
    <property type="entry name" value="Chloroa_b-bind"/>
    <property type="match status" value="1"/>
</dbReference>
<dbReference type="PANTHER" id="PTHR14154">
    <property type="entry name" value="UPF0041 BRAIN PROTEIN 44-RELATED"/>
    <property type="match status" value="1"/>
</dbReference>
<evidence type="ECO:0000256" key="3">
    <source>
        <dbReference type="ARBA" id="ARBA00022528"/>
    </source>
</evidence>
<protein>
    <submittedName>
        <fullName evidence="10">Uncharacterized protein</fullName>
    </submittedName>
</protein>
<dbReference type="InterPro" id="IPR022796">
    <property type="entry name" value="Chloroa_b-bind"/>
</dbReference>
<comment type="caution">
    <text evidence="10">The sequence shown here is derived from an EMBL/GenBank/DDBJ whole genome shotgun (WGS) entry which is preliminary data.</text>
</comment>
<organism evidence="10 11">
    <name type="scientific">Cymbomonas tetramitiformis</name>
    <dbReference type="NCBI Taxonomy" id="36881"/>
    <lineage>
        <taxon>Eukaryota</taxon>
        <taxon>Viridiplantae</taxon>
        <taxon>Chlorophyta</taxon>
        <taxon>Pyramimonadophyceae</taxon>
        <taxon>Pyramimonadales</taxon>
        <taxon>Pyramimonadaceae</taxon>
        <taxon>Cymbomonas</taxon>
    </lineage>
</organism>
<dbReference type="SUPFAM" id="SSF103511">
    <property type="entry name" value="Chlorophyll a-b binding protein"/>
    <property type="match status" value="1"/>
</dbReference>
<evidence type="ECO:0000256" key="8">
    <source>
        <dbReference type="ARBA" id="ARBA00037956"/>
    </source>
</evidence>
<evidence type="ECO:0000256" key="9">
    <source>
        <dbReference type="SAM" id="MobiDB-lite"/>
    </source>
</evidence>
<feature type="compositionally biased region" description="Low complexity" evidence="9">
    <location>
        <begin position="43"/>
        <end position="59"/>
    </location>
</feature>
<evidence type="ECO:0000256" key="1">
    <source>
        <dbReference type="ARBA" id="ARBA00004141"/>
    </source>
</evidence>
<evidence type="ECO:0000256" key="5">
    <source>
        <dbReference type="ARBA" id="ARBA00022692"/>
    </source>
</evidence>
<keyword evidence="11" id="KW-1185">Reference proteome</keyword>
<evidence type="ECO:0000256" key="6">
    <source>
        <dbReference type="ARBA" id="ARBA00022989"/>
    </source>
</evidence>
<dbReference type="EMBL" id="LGRX02014435">
    <property type="protein sequence ID" value="KAK3264623.1"/>
    <property type="molecule type" value="Genomic_DNA"/>
</dbReference>
<accession>A0AAE0FS26</accession>
<feature type="compositionally biased region" description="Polar residues" evidence="9">
    <location>
        <begin position="31"/>
        <end position="41"/>
    </location>
</feature>
<keyword evidence="3" id="KW-0150">Chloroplast</keyword>
<comment type="similarity">
    <text evidence="8">Belongs to the ELIP/psbS family.</text>
</comment>
<evidence type="ECO:0000256" key="4">
    <source>
        <dbReference type="ARBA" id="ARBA00022640"/>
    </source>
</evidence>
<dbReference type="AlphaFoldDB" id="A0AAE0FS26"/>
<keyword evidence="6" id="KW-1133">Transmembrane helix</keyword>
<evidence type="ECO:0000313" key="11">
    <source>
        <dbReference type="Proteomes" id="UP001190700"/>
    </source>
</evidence>
<dbReference type="GO" id="GO:0009507">
    <property type="term" value="C:chloroplast"/>
    <property type="evidence" value="ECO:0007669"/>
    <property type="project" value="UniProtKB-SubCell"/>
</dbReference>
<sequence length="188" mass="19741">MISTVLSASAVSLRPSLAHTSLRPKTRTVAGRNTRSLSVRSDASPTESAVTAEESSPTAEAVASEATEVAEKTEKFSLFKAMSFSGYAPETINGRLAMLGFVAGVGAEFATGENFTTQFAEHQVAFGLACGLITLASFMPALQAETKYSPNPESLSDTGLFSQEAEMMNGRAAMLGMVAMLITEKVLS</sequence>
<evidence type="ECO:0000256" key="7">
    <source>
        <dbReference type="ARBA" id="ARBA00023136"/>
    </source>
</evidence>
<evidence type="ECO:0000313" key="10">
    <source>
        <dbReference type="EMBL" id="KAK3264623.1"/>
    </source>
</evidence>
<proteinExistence type="inferred from homology"/>
<gene>
    <name evidence="10" type="ORF">CYMTET_26649</name>
</gene>
<evidence type="ECO:0000256" key="2">
    <source>
        <dbReference type="ARBA" id="ARBA00004229"/>
    </source>
</evidence>
<name>A0AAE0FS26_9CHLO</name>
<comment type="subcellular location">
    <subcellularLocation>
        <location evidence="1">Membrane</location>
        <topology evidence="1">Multi-pass membrane protein</topology>
    </subcellularLocation>
    <subcellularLocation>
        <location evidence="2">Plastid</location>
        <location evidence="2">Chloroplast</location>
    </subcellularLocation>
</comment>